<comment type="similarity">
    <text evidence="9">Belongs to the peptidase T1B family.</text>
</comment>
<dbReference type="InterPro" id="IPR029055">
    <property type="entry name" value="Ntn_hydrolases_N"/>
</dbReference>
<evidence type="ECO:0000313" key="13">
    <source>
        <dbReference type="Proteomes" id="UP000296706"/>
    </source>
</evidence>
<feature type="propeptide" id="PRO_5020046200" description="Removed in mature form; by autocatalysis" evidence="9">
    <location>
        <begin position="1"/>
        <end position="46"/>
    </location>
</feature>
<keyword evidence="4 9" id="KW-0888">Threonine protease</keyword>
<dbReference type="KEGG" id="hsn:DV733_10110"/>
<dbReference type="HAMAP" id="MF_02113_A">
    <property type="entry name" value="Proteasome_B_A"/>
    <property type="match status" value="1"/>
</dbReference>
<comment type="subcellular location">
    <subcellularLocation>
        <location evidence="9">Cytoplasm</location>
    </subcellularLocation>
</comment>
<reference evidence="12 13" key="1">
    <citation type="journal article" date="2019" name="Nat. Commun.">
        <title>A new type of DNA phosphorothioation-based antiviral system in archaea.</title>
        <authorList>
            <person name="Xiong L."/>
            <person name="Liu S."/>
            <person name="Chen S."/>
            <person name="Xiao Y."/>
            <person name="Zhu B."/>
            <person name="Gao Y."/>
            <person name="Zhang Y."/>
            <person name="Chen B."/>
            <person name="Luo J."/>
            <person name="Deng Z."/>
            <person name="Chen X."/>
            <person name="Wang L."/>
            <person name="Chen S."/>
        </authorList>
    </citation>
    <scope>NUCLEOTIDE SEQUENCE [LARGE SCALE GENOMIC DNA]</scope>
    <source>
        <strain evidence="12 13">CBA1105</strain>
    </source>
</reference>
<comment type="catalytic activity">
    <reaction evidence="1 9">
        <text>Cleavage of peptide bonds with very broad specificity.</text>
        <dbReference type="EC" id="3.4.25.1"/>
    </reaction>
</comment>
<dbReference type="InterPro" id="IPR000243">
    <property type="entry name" value="Pept_T1A_subB"/>
</dbReference>
<dbReference type="GO" id="GO:0005737">
    <property type="term" value="C:cytoplasm"/>
    <property type="evidence" value="ECO:0007669"/>
    <property type="project" value="UniProtKB-SubCell"/>
</dbReference>
<dbReference type="Pfam" id="PF00227">
    <property type="entry name" value="Proteasome"/>
    <property type="match status" value="1"/>
</dbReference>
<dbReference type="PROSITE" id="PS51476">
    <property type="entry name" value="PROTEASOME_BETA_2"/>
    <property type="match status" value="1"/>
</dbReference>
<protein>
    <recommendedName>
        <fullName evidence="9">Proteasome subunit beta</fullName>
        <ecNumber evidence="9">3.4.25.1</ecNumber>
    </recommendedName>
    <alternativeName>
        <fullName evidence="9">20S proteasome beta subunit</fullName>
    </alternativeName>
    <alternativeName>
        <fullName evidence="9">Proteasome core protein PsmB</fullName>
    </alternativeName>
</protein>
<dbReference type="InterPro" id="IPR023333">
    <property type="entry name" value="Proteasome_suB-type"/>
</dbReference>
<dbReference type="InterPro" id="IPR019983">
    <property type="entry name" value="Pept_T1A_Psome_bsu_arc"/>
</dbReference>
<evidence type="ECO:0000256" key="3">
    <source>
        <dbReference type="ARBA" id="ARBA00022670"/>
    </source>
</evidence>
<dbReference type="GO" id="GO:0010498">
    <property type="term" value="P:proteasomal protein catabolic process"/>
    <property type="evidence" value="ECO:0007669"/>
    <property type="project" value="UniProtKB-UniRule"/>
</dbReference>
<evidence type="ECO:0000313" key="12">
    <source>
        <dbReference type="EMBL" id="QCC52924.1"/>
    </source>
</evidence>
<keyword evidence="7 9" id="KW-0647">Proteasome</keyword>
<dbReference type="InterPro" id="IPR001353">
    <property type="entry name" value="Proteasome_sua/b"/>
</dbReference>
<keyword evidence="5 9" id="KW-0378">Hydrolase</keyword>
<dbReference type="NCBIfam" id="TIGR03634">
    <property type="entry name" value="arc_protsome_B"/>
    <property type="match status" value="1"/>
</dbReference>
<evidence type="ECO:0000256" key="1">
    <source>
        <dbReference type="ARBA" id="ARBA00001198"/>
    </source>
</evidence>
<comment type="function">
    <text evidence="9">Component of the proteasome core, a large protease complex with broad specificity involved in protein degradation.</text>
</comment>
<dbReference type="Proteomes" id="UP000296706">
    <property type="component" value="Chromosome"/>
</dbReference>
<evidence type="ECO:0000256" key="2">
    <source>
        <dbReference type="ARBA" id="ARBA00022490"/>
    </source>
</evidence>
<feature type="active site" description="Nucleophile" evidence="9 10">
    <location>
        <position position="47"/>
    </location>
</feature>
<dbReference type="OrthoDB" id="6330at2157"/>
<evidence type="ECO:0000256" key="5">
    <source>
        <dbReference type="ARBA" id="ARBA00022801"/>
    </source>
</evidence>
<dbReference type="AlphaFoldDB" id="A0A4D6HFS8"/>
<dbReference type="SUPFAM" id="SSF56235">
    <property type="entry name" value="N-terminal nucleophile aminohydrolases (Ntn hydrolases)"/>
    <property type="match status" value="1"/>
</dbReference>
<name>A0A4D6HFS8_9EURY</name>
<proteinExistence type="inferred from homology"/>
<comment type="activity regulation">
    <text evidence="9">The formation of the proteasomal ATPase PAN-20S proteasome complex, via the docking of the C-termini of PAN into the intersubunit pockets in the alpha-rings, triggers opening of the gate for substrate entry. Interconversion between the open-gate and close-gate conformations leads to a dynamic regulation of the 20S proteasome proteolysis activity.</text>
</comment>
<keyword evidence="13" id="KW-1185">Reference proteome</keyword>
<accession>A0A4D6HFS8</accession>
<evidence type="ECO:0000256" key="4">
    <source>
        <dbReference type="ARBA" id="ARBA00022698"/>
    </source>
</evidence>
<dbReference type="GO" id="GO:0004298">
    <property type="term" value="F:threonine-type endopeptidase activity"/>
    <property type="evidence" value="ECO:0007669"/>
    <property type="project" value="UniProtKB-UniRule"/>
</dbReference>
<feature type="region of interest" description="Disordered" evidence="11">
    <location>
        <begin position="1"/>
        <end position="22"/>
    </location>
</feature>
<evidence type="ECO:0000256" key="7">
    <source>
        <dbReference type="ARBA" id="ARBA00022942"/>
    </source>
</evidence>
<organism evidence="12 13">
    <name type="scientific">Halapricum salinum</name>
    <dbReference type="NCBI Taxonomy" id="1457250"/>
    <lineage>
        <taxon>Archaea</taxon>
        <taxon>Methanobacteriati</taxon>
        <taxon>Methanobacteriota</taxon>
        <taxon>Stenosarchaea group</taxon>
        <taxon>Halobacteria</taxon>
        <taxon>Halobacteriales</taxon>
        <taxon>Haloarculaceae</taxon>
        <taxon>Halapricum</taxon>
    </lineage>
</organism>
<dbReference type="EC" id="3.4.25.1" evidence="9"/>
<feature type="chain" id="PRO_5023282452" description="Proteasome subunit beta" evidence="9">
    <location>
        <begin position="47"/>
        <end position="240"/>
    </location>
</feature>
<dbReference type="PRINTS" id="PR00141">
    <property type="entry name" value="PROTEASOME"/>
</dbReference>
<gene>
    <name evidence="9 12" type="primary">psmB</name>
    <name evidence="12" type="ORF">DV733_10110</name>
</gene>
<evidence type="ECO:0000256" key="11">
    <source>
        <dbReference type="SAM" id="MobiDB-lite"/>
    </source>
</evidence>
<dbReference type="EMBL" id="CP031310">
    <property type="protein sequence ID" value="QCC52924.1"/>
    <property type="molecule type" value="Genomic_DNA"/>
</dbReference>
<evidence type="ECO:0000256" key="9">
    <source>
        <dbReference type="HAMAP-Rule" id="MF_02113"/>
    </source>
</evidence>
<keyword evidence="3 9" id="KW-0645">Protease</keyword>
<comment type="subunit">
    <text evidence="9">The 20S proteasome core is composed of 14 alpha and 14 beta subunits that assemble into four stacked heptameric rings, resulting in a barrel-shaped structure. The two inner rings, each composed of seven catalytic beta subunits, are sandwiched by two outer rings, each composed of seven alpha subunits. The catalytic chamber with the active sites is on the inside of the barrel. Has a gated structure, the ends of the cylinder being occluded by the N-termini of the alpha-subunits. Is capped at one or both ends by the proteasome regulatory ATPase, PAN.</text>
</comment>
<keyword evidence="8 9" id="KW-0865">Zymogen</keyword>
<dbReference type="PANTHER" id="PTHR32194">
    <property type="entry name" value="METALLOPROTEASE TLDD"/>
    <property type="match status" value="1"/>
</dbReference>
<dbReference type="STRING" id="1457250.GCA_000755225_00877"/>
<feature type="compositionally biased region" description="Polar residues" evidence="11">
    <location>
        <begin position="1"/>
        <end position="10"/>
    </location>
</feature>
<dbReference type="PANTHER" id="PTHR32194:SF0">
    <property type="entry name" value="ATP-DEPENDENT PROTEASE SUBUNIT HSLV"/>
    <property type="match status" value="1"/>
</dbReference>
<evidence type="ECO:0000256" key="6">
    <source>
        <dbReference type="ARBA" id="ARBA00022813"/>
    </source>
</evidence>
<dbReference type="GO" id="GO:0019774">
    <property type="term" value="C:proteasome core complex, beta-subunit complex"/>
    <property type="evidence" value="ECO:0007669"/>
    <property type="project" value="UniProtKB-UniRule"/>
</dbReference>
<dbReference type="Gene3D" id="3.60.20.10">
    <property type="entry name" value="Glutamine Phosphoribosylpyrophosphate, subunit 1, domain 1"/>
    <property type="match status" value="1"/>
</dbReference>
<evidence type="ECO:0000256" key="8">
    <source>
        <dbReference type="ARBA" id="ARBA00023145"/>
    </source>
</evidence>
<evidence type="ECO:0000256" key="10">
    <source>
        <dbReference type="PIRSR" id="PIRSR600243-1"/>
    </source>
</evidence>
<sequence>MQNNGFSSGPSIHGDGRADVTGSELVDLPDAQDSTLDVDRETLKTGTTTVGLKAEDGVVLVTDMRASLGNMVSSKATQKVEQVHPTAAMTIAGSVSAAQSLLSTIEAEAKLYELRRDKELSINGLSTLLGNLLRSGAFLVVVPVLGGVDDDGPHIYSFDALGGKSEEDYAVSGSGTQFALGVLENRYEEGISMDDAEDAAIDAVLTAIERDTASGNGLTVARITADGVDIEKHEDLAELQ</sequence>
<keyword evidence="2 9" id="KW-0963">Cytoplasm</keyword>
<keyword evidence="6 9" id="KW-0068">Autocatalytic cleavage</keyword>